<evidence type="ECO:0000256" key="1">
    <source>
        <dbReference type="SAM" id="MobiDB-lite"/>
    </source>
</evidence>
<dbReference type="Gene3D" id="3.30.420.10">
    <property type="entry name" value="Ribonuclease H-like superfamily/Ribonuclease H"/>
    <property type="match status" value="1"/>
</dbReference>
<protein>
    <recommendedName>
        <fullName evidence="2">Integrase catalytic domain-containing protein</fullName>
    </recommendedName>
</protein>
<organism evidence="3 4">
    <name type="scientific">Loxostege sticticalis</name>
    <name type="common">Beet webworm moth</name>
    <dbReference type="NCBI Taxonomy" id="481309"/>
    <lineage>
        <taxon>Eukaryota</taxon>
        <taxon>Metazoa</taxon>
        <taxon>Ecdysozoa</taxon>
        <taxon>Arthropoda</taxon>
        <taxon>Hexapoda</taxon>
        <taxon>Insecta</taxon>
        <taxon>Pterygota</taxon>
        <taxon>Neoptera</taxon>
        <taxon>Endopterygota</taxon>
        <taxon>Lepidoptera</taxon>
        <taxon>Glossata</taxon>
        <taxon>Ditrysia</taxon>
        <taxon>Pyraloidea</taxon>
        <taxon>Crambidae</taxon>
        <taxon>Pyraustinae</taxon>
        <taxon>Loxostege</taxon>
    </lineage>
</organism>
<dbReference type="EMBL" id="JBEDNZ010000023">
    <property type="protein sequence ID" value="KAL0812118.1"/>
    <property type="molecule type" value="Genomic_DNA"/>
</dbReference>
<name>A0ABD0SDJ2_LOXSC</name>
<dbReference type="InterPro" id="IPR036397">
    <property type="entry name" value="RNaseH_sf"/>
</dbReference>
<dbReference type="PROSITE" id="PS50994">
    <property type="entry name" value="INTEGRASE"/>
    <property type="match status" value="1"/>
</dbReference>
<dbReference type="SUPFAM" id="SSF53098">
    <property type="entry name" value="Ribonuclease H-like"/>
    <property type="match status" value="1"/>
</dbReference>
<dbReference type="Pfam" id="PF03564">
    <property type="entry name" value="DUF1759"/>
    <property type="match status" value="1"/>
</dbReference>
<dbReference type="PANTHER" id="PTHR47331:SF1">
    <property type="entry name" value="GAG-LIKE PROTEIN"/>
    <property type="match status" value="1"/>
</dbReference>
<dbReference type="InterPro" id="IPR001584">
    <property type="entry name" value="Integrase_cat-core"/>
</dbReference>
<feature type="domain" description="Integrase catalytic" evidence="2">
    <location>
        <begin position="1467"/>
        <end position="1670"/>
    </location>
</feature>
<dbReference type="InterPro" id="IPR041588">
    <property type="entry name" value="Integrase_H2C2"/>
</dbReference>
<gene>
    <name evidence="3" type="ORF">ABMA28_009496</name>
</gene>
<dbReference type="InterPro" id="IPR008042">
    <property type="entry name" value="Retrotrans_Pao"/>
</dbReference>
<dbReference type="InterPro" id="IPR043502">
    <property type="entry name" value="DNA/RNA_pol_sf"/>
</dbReference>
<dbReference type="InterPro" id="IPR043128">
    <property type="entry name" value="Rev_trsase/Diguanyl_cyclase"/>
</dbReference>
<dbReference type="InterPro" id="IPR005312">
    <property type="entry name" value="DUF1759"/>
</dbReference>
<feature type="compositionally biased region" description="Polar residues" evidence="1">
    <location>
        <begin position="310"/>
        <end position="323"/>
    </location>
</feature>
<dbReference type="Pfam" id="PF05380">
    <property type="entry name" value="Peptidase_A17"/>
    <property type="match status" value="1"/>
</dbReference>
<accession>A0ABD0SDJ2</accession>
<proteinExistence type="predicted"/>
<feature type="region of interest" description="Disordered" evidence="1">
    <location>
        <begin position="310"/>
        <end position="332"/>
    </location>
</feature>
<dbReference type="Gene3D" id="3.10.10.10">
    <property type="entry name" value="HIV Type 1 Reverse Transcriptase, subunit A, domain 1"/>
    <property type="match status" value="1"/>
</dbReference>
<dbReference type="GO" id="GO:0042575">
    <property type="term" value="C:DNA polymerase complex"/>
    <property type="evidence" value="ECO:0007669"/>
    <property type="project" value="UniProtKB-ARBA"/>
</dbReference>
<comment type="caution">
    <text evidence="3">The sequence shown here is derived from an EMBL/GenBank/DDBJ whole genome shotgun (WGS) entry which is preliminary data.</text>
</comment>
<dbReference type="InterPro" id="IPR040676">
    <property type="entry name" value="DUF5641"/>
</dbReference>
<dbReference type="PANTHER" id="PTHR47331">
    <property type="entry name" value="PHD-TYPE DOMAIN-CONTAINING PROTEIN"/>
    <property type="match status" value="1"/>
</dbReference>
<dbReference type="SUPFAM" id="SSF56672">
    <property type="entry name" value="DNA/RNA polymerases"/>
    <property type="match status" value="1"/>
</dbReference>
<reference evidence="3 4" key="1">
    <citation type="submission" date="2024-06" db="EMBL/GenBank/DDBJ databases">
        <title>A chromosome-level genome assembly of beet webworm, Loxostege sticticalis.</title>
        <authorList>
            <person name="Zhang Y."/>
        </authorList>
    </citation>
    <scope>NUCLEOTIDE SEQUENCE [LARGE SCALE GENOMIC DNA]</scope>
    <source>
        <strain evidence="3">AQ028</strain>
        <tissue evidence="3">Male pupae</tissue>
    </source>
</reference>
<sequence>MGKGKRRESEPFVGESVDTNKNQLTLYIVKRDVIFKRLENIFNLAQKAELNPQIHKVFCANASNIDKLRNDYQEVLDSYNMLNLQMDPHSEVDYDSWTSFEEMYCYIKQVLLDIEKHNLNSNSQPPPPTKSQPRLPPIDLMSFNGDIKNWPLFYQQFKSMIHDNATLTDSEKVFYLVNKLTGQALCVCAGLAPTAENYIVIWDALVQKYDDPRSLACAYLNQLLHFKPLNNTSSTGLDSFINNFDSSVEALKQLKLSDLTDFIFLHLALQKLDTETIKLFEITYRKDKIPTYHKLIEFIKEQSKVLSRSVPNNKSANNFSHPQNKVHSKHSPTPYTKSFVNTELGSGPSNTSVSDKCALCNNKQHEHLYSCPSFMKLTPHDRFTFIKNNNFCNNCLSVKHKTFSCTSKHNCSHCSMRHHSLLHFHINVKSNNCNIGAAVVSDPAIIVPATAHDSARTVPSSHVELHNMTHSRAATHPPHSFDEHNASVCTVSYNRVYRSQTTTLLGTAKIKVIDCYNQTHYLRCLVDPGSQSDYISIDSCKRLSLPICKQTRYTEVQGIGGASQNILGITAFKFTSRFDNKCEYSIRPMIVNQITSHLPDSRVDASALHFIRNLPLADDEFSQPGPIDVLLGVKLYCEILLSDKVKSSNDQMPSAFETTLGYLIMGDAPIISPQPATRSLCAFTSDPLHQIVERFWAAEEVPSRKFLSPDDQQCENIYTSTTVRNSDGSYSVDLPFKEDPQNLGNSYTTAKKRFLLLEKKFAKDSNLKIKYDDIFLDYLNKGILSRTAPEECDAPGFYLPHHPVVRDDKSTTKVRPVLDGSAKTDTGLSLNDILYTGCNLQADIFHILLNVRIFRIAFFADVKQMYLCIHTNSPHRKYQRILYRFSETDPLEVFEFTRVTFGLRSSPFLALRTLRQLANDERHNWPNAASVLERDIYMDDLASSASSLNDAVKIAHELIQLFKSGGFDLVKWTSNSLELLEHIPESHRQSESISFDDGSSFKILGLRWLPAQDTFVFEISSPPLICTKRAILSATARLYDVLGLVGPIILFAKLIIKELWLLNLDWDDVPPSRIINLWQQYLHELPQISRIAFPRHIGIDPDSKVSLVGFSDASESAYGCVIYLHVVNGNMPPIVSLLCSKSRVASAKPKITLARLELNGILLLSRLLKEVYDTMSSRHQINNIFIFSDSEVALCWSIASPHRFNTYVANRISQIQENISPDNLYHVPGVQNPADCVSRGLTPAQLVQHELWFQGPSWLSLPIDNWPIQKFSPNKLSLPEEKTVSHVTKNVDNVEHPLLILASRCSSWNKLLRTAVYMMRFMKKLPRNNIITANDLNAAELEIIRAVQSVYFSEEIKNISNGQLCSSKLIKLYPFLCDGILRVGGRLSNSTLDYSSKHPILLPKQGHIIELLIDSYHRDNFHAGPQLLTAILRSKYWIISARRIVRQRIHKCNTCFRLNPKSSFPLMADLPKCRLEQCKAFLHTGVDYAGPLYITPYRKRGVRSVKAYLCLFICLVTKAVHLELVSSLTSTAFIDAFKRFISRRGPCTFLYSDNGTNFVASKSYFNELYEFLKTHEYYQTFSQELAKNRIVWTLNVPKGSHFGGIWESNIKCTKALLFRVIGNQILTFEEMSTVLTQIEALLNSRPLYVLSSDPSEPLALTPSHFLCTAPLEYIPAADLTEKRTSLLSRFSLMDSLVQSYWKRFKSEYLHNLQLREKWNTPSNPIKVGTVVLLNVENAPPLQWPLGIITNLYPGKDGVARVAEVKTKTGTYKRPVVRLCPLPTQ</sequence>
<dbReference type="CDD" id="cd00303">
    <property type="entry name" value="retropepsin_like"/>
    <property type="match status" value="1"/>
</dbReference>
<dbReference type="Pfam" id="PF17921">
    <property type="entry name" value="Integrase_H2C2"/>
    <property type="match status" value="1"/>
</dbReference>
<dbReference type="InterPro" id="IPR012337">
    <property type="entry name" value="RNaseH-like_sf"/>
</dbReference>
<dbReference type="Proteomes" id="UP001549921">
    <property type="component" value="Unassembled WGS sequence"/>
</dbReference>
<dbReference type="GO" id="GO:0071897">
    <property type="term" value="P:DNA biosynthetic process"/>
    <property type="evidence" value="ECO:0007669"/>
    <property type="project" value="UniProtKB-ARBA"/>
</dbReference>
<evidence type="ECO:0000313" key="4">
    <source>
        <dbReference type="Proteomes" id="UP001549921"/>
    </source>
</evidence>
<dbReference type="Gene3D" id="3.30.70.270">
    <property type="match status" value="1"/>
</dbReference>
<evidence type="ECO:0000313" key="3">
    <source>
        <dbReference type="EMBL" id="KAL0812118.1"/>
    </source>
</evidence>
<evidence type="ECO:0000259" key="2">
    <source>
        <dbReference type="PROSITE" id="PS50994"/>
    </source>
</evidence>
<dbReference type="Pfam" id="PF18701">
    <property type="entry name" value="DUF5641"/>
    <property type="match status" value="1"/>
</dbReference>